<evidence type="ECO:0000256" key="5">
    <source>
        <dbReference type="ARBA" id="ARBA00022771"/>
    </source>
</evidence>
<dbReference type="RefSeq" id="XP_033530101.1">
    <property type="nucleotide sequence ID" value="XM_033682047.1"/>
</dbReference>
<dbReference type="Pfam" id="PF13878">
    <property type="entry name" value="zf-C2H2_3"/>
    <property type="match status" value="1"/>
</dbReference>
<keyword evidence="8" id="KW-0131">Cell cycle</keyword>
<evidence type="ECO:0000313" key="15">
    <source>
        <dbReference type="RefSeq" id="XP_033530101.1"/>
    </source>
</evidence>
<proteinExistence type="inferred from homology"/>
<feature type="compositionally biased region" description="Polar residues" evidence="10">
    <location>
        <begin position="125"/>
        <end position="135"/>
    </location>
</feature>
<organism evidence="13">
    <name type="scientific">Eremomyces bilateralis CBS 781.70</name>
    <dbReference type="NCBI Taxonomy" id="1392243"/>
    <lineage>
        <taxon>Eukaryota</taxon>
        <taxon>Fungi</taxon>
        <taxon>Dikarya</taxon>
        <taxon>Ascomycota</taxon>
        <taxon>Pezizomycotina</taxon>
        <taxon>Dothideomycetes</taxon>
        <taxon>Dothideomycetes incertae sedis</taxon>
        <taxon>Eremomycetales</taxon>
        <taxon>Eremomycetaceae</taxon>
        <taxon>Eremomyces</taxon>
    </lineage>
</organism>
<dbReference type="Pfam" id="PF13880">
    <property type="entry name" value="Acetyltransf_13"/>
    <property type="match status" value="1"/>
</dbReference>
<dbReference type="GeneID" id="54422617"/>
<feature type="region of interest" description="Disordered" evidence="10">
    <location>
        <begin position="1"/>
        <end position="103"/>
    </location>
</feature>
<dbReference type="Proteomes" id="UP000504638">
    <property type="component" value="Unplaced"/>
</dbReference>
<evidence type="ECO:0000256" key="7">
    <source>
        <dbReference type="ARBA" id="ARBA00023242"/>
    </source>
</evidence>
<name>A0A6G1FRX8_9PEZI</name>
<dbReference type="InterPro" id="IPR028009">
    <property type="entry name" value="ESCO_Acetyltransf_dom"/>
</dbReference>
<dbReference type="PANTHER" id="PTHR45884">
    <property type="entry name" value="N-ACETYLTRANSFERASE ECO"/>
    <property type="match status" value="1"/>
</dbReference>
<gene>
    <name evidence="13 15" type="ORF">P152DRAFT_485398</name>
</gene>
<comment type="similarity">
    <text evidence="2">Belongs to the acetyltransferase family. ECO subfamily.</text>
</comment>
<keyword evidence="5" id="KW-0863">Zinc-finger</keyword>
<reference evidence="15" key="3">
    <citation type="submission" date="2025-04" db="UniProtKB">
        <authorList>
            <consortium name="RefSeq"/>
        </authorList>
    </citation>
    <scope>IDENTIFICATION</scope>
    <source>
        <strain evidence="15">CBS 781.70</strain>
    </source>
</reference>
<evidence type="ECO:0000259" key="11">
    <source>
        <dbReference type="Pfam" id="PF13878"/>
    </source>
</evidence>
<dbReference type="GO" id="GO:0007064">
    <property type="term" value="P:mitotic sister chromatid cohesion"/>
    <property type="evidence" value="ECO:0007669"/>
    <property type="project" value="TreeGrafter"/>
</dbReference>
<feature type="region of interest" description="Disordered" evidence="10">
    <location>
        <begin position="125"/>
        <end position="150"/>
    </location>
</feature>
<keyword evidence="6" id="KW-0862">Zinc</keyword>
<dbReference type="GO" id="GO:0008270">
    <property type="term" value="F:zinc ion binding"/>
    <property type="evidence" value="ECO:0007669"/>
    <property type="project" value="UniProtKB-KW"/>
</dbReference>
<keyword evidence="3" id="KW-0808">Transferase</keyword>
<dbReference type="OrthoDB" id="428854at2759"/>
<evidence type="ECO:0000256" key="4">
    <source>
        <dbReference type="ARBA" id="ARBA00022723"/>
    </source>
</evidence>
<dbReference type="InterPro" id="IPR028005">
    <property type="entry name" value="AcTrfase_ESCO_Znf_dom"/>
</dbReference>
<evidence type="ECO:0000313" key="14">
    <source>
        <dbReference type="Proteomes" id="UP000504638"/>
    </source>
</evidence>
<feature type="region of interest" description="Disordered" evidence="10">
    <location>
        <begin position="361"/>
        <end position="393"/>
    </location>
</feature>
<keyword evidence="7" id="KW-0539">Nucleus</keyword>
<evidence type="ECO:0000256" key="2">
    <source>
        <dbReference type="ARBA" id="ARBA00005816"/>
    </source>
</evidence>
<evidence type="ECO:0000313" key="13">
    <source>
        <dbReference type="EMBL" id="KAF1808470.1"/>
    </source>
</evidence>
<comment type="subcellular location">
    <subcellularLocation>
        <location evidence="1">Nucleus</location>
    </subcellularLocation>
</comment>
<dbReference type="GO" id="GO:0000785">
    <property type="term" value="C:chromatin"/>
    <property type="evidence" value="ECO:0007669"/>
    <property type="project" value="TreeGrafter"/>
</dbReference>
<sequence>MFSQSRKPPLRTYSRQDRRSLRPAEPPSPSPPVPPPKRRRIDDFFAKTSTQSVSSQTVTLESGARSSSPARLSGLGRSSSPGRKFASSPPSSPPPRAATLAPANAPQEMGELAAIRNAIPSPTAFVSNEATSSNDPIPARGRTKSRTSGNKLTQLTLSLSTEDVTRLCKLCGMEYVHTSNEDSALHKRYCRKHGQQEETVGVEASKAFVDEIASHPDGKVLWRGRVVPGATSHGKTKDGGETVIVAVRRNDTLTMRRTVRRVLDVVSRELGTVHIDDERLWGTFERPCMPPLKTQPKEPRPVAHRSEKLDLNGDSARKIAGPSKVDRYKAYLYLHLPSSRIVGFLLAERITSCIHLPVTKTLPSSLPPPRRRAALPTPHETAPPSPAHNPRRPRHSAHLGVLLLYTSPQFRHRAVAATLLRTARENFLYGMAVPRERVAFSPLTEAGWGVARRFMECGPGGSGVDDNQRASISESAEEKDGEEEGWIGVYGGFGENL</sequence>
<evidence type="ECO:0000256" key="3">
    <source>
        <dbReference type="ARBA" id="ARBA00022679"/>
    </source>
</evidence>
<keyword evidence="14" id="KW-1185">Reference proteome</keyword>
<evidence type="ECO:0000256" key="10">
    <source>
        <dbReference type="SAM" id="MobiDB-lite"/>
    </source>
</evidence>
<feature type="compositionally biased region" description="Low complexity" evidence="10">
    <location>
        <begin position="48"/>
        <end position="89"/>
    </location>
</feature>
<evidence type="ECO:0000256" key="8">
    <source>
        <dbReference type="ARBA" id="ARBA00023306"/>
    </source>
</evidence>
<evidence type="ECO:0000256" key="9">
    <source>
        <dbReference type="ARBA" id="ARBA00023315"/>
    </source>
</evidence>
<accession>A0A6G1FRX8</accession>
<reference evidence="15" key="2">
    <citation type="submission" date="2020-04" db="EMBL/GenBank/DDBJ databases">
        <authorList>
            <consortium name="NCBI Genome Project"/>
        </authorList>
    </citation>
    <scope>NUCLEOTIDE SEQUENCE</scope>
    <source>
        <strain evidence="15">CBS 781.70</strain>
    </source>
</reference>
<evidence type="ECO:0008006" key="16">
    <source>
        <dbReference type="Google" id="ProtNLM"/>
    </source>
</evidence>
<dbReference type="EMBL" id="ML975183">
    <property type="protein sequence ID" value="KAF1808470.1"/>
    <property type="molecule type" value="Genomic_DNA"/>
</dbReference>
<reference evidence="13 15" key="1">
    <citation type="submission" date="2020-01" db="EMBL/GenBank/DDBJ databases">
        <authorList>
            <consortium name="DOE Joint Genome Institute"/>
            <person name="Haridas S."/>
            <person name="Albert R."/>
            <person name="Binder M."/>
            <person name="Bloem J."/>
            <person name="Labutti K."/>
            <person name="Salamov A."/>
            <person name="Andreopoulos B."/>
            <person name="Baker S.E."/>
            <person name="Barry K."/>
            <person name="Bills G."/>
            <person name="Bluhm B.H."/>
            <person name="Cannon C."/>
            <person name="Castanera R."/>
            <person name="Culley D.E."/>
            <person name="Daum C."/>
            <person name="Ezra D."/>
            <person name="Gonzalez J.B."/>
            <person name="Henrissat B."/>
            <person name="Kuo A."/>
            <person name="Liang C."/>
            <person name="Lipzen A."/>
            <person name="Lutzoni F."/>
            <person name="Magnuson J."/>
            <person name="Mondo S."/>
            <person name="Nolan M."/>
            <person name="Ohm R."/>
            <person name="Pangilinan J."/>
            <person name="Park H.-J."/>
            <person name="Ramirez L."/>
            <person name="Alfaro M."/>
            <person name="Sun H."/>
            <person name="Tritt A."/>
            <person name="Yoshinaga Y."/>
            <person name="Zwiers L.-H."/>
            <person name="Turgeon B.G."/>
            <person name="Goodwin S.B."/>
            <person name="Spatafora J.W."/>
            <person name="Crous P.W."/>
            <person name="Grigoriev I.V."/>
        </authorList>
    </citation>
    <scope>NUCLEOTIDE SEQUENCE</scope>
    <source>
        <strain evidence="13 15">CBS 781.70</strain>
    </source>
</reference>
<feature type="compositionally biased region" description="Pro residues" evidence="10">
    <location>
        <begin position="24"/>
        <end position="35"/>
    </location>
</feature>
<evidence type="ECO:0000259" key="12">
    <source>
        <dbReference type="Pfam" id="PF13880"/>
    </source>
</evidence>
<evidence type="ECO:0000256" key="6">
    <source>
        <dbReference type="ARBA" id="ARBA00022833"/>
    </source>
</evidence>
<keyword evidence="4" id="KW-0479">Metal-binding</keyword>
<protein>
    <recommendedName>
        <fullName evidence="16">N-acetyltransferase ECO1</fullName>
    </recommendedName>
</protein>
<dbReference type="GO" id="GO:0005634">
    <property type="term" value="C:nucleus"/>
    <property type="evidence" value="ECO:0007669"/>
    <property type="project" value="UniProtKB-SubCell"/>
</dbReference>
<keyword evidence="9" id="KW-0012">Acyltransferase</keyword>
<feature type="domain" description="N-acetyltransferase ESCO acetyl-transferase" evidence="12">
    <location>
        <begin position="396"/>
        <end position="456"/>
    </location>
</feature>
<feature type="domain" description="N-acetyltransferase ESCO zinc-finger" evidence="11">
    <location>
        <begin position="154"/>
        <end position="192"/>
    </location>
</feature>
<dbReference type="AlphaFoldDB" id="A0A6G1FRX8"/>
<dbReference type="PANTHER" id="PTHR45884:SF2">
    <property type="entry name" value="N-ACETYLTRANSFERASE ECO"/>
    <property type="match status" value="1"/>
</dbReference>
<dbReference type="GO" id="GO:0061733">
    <property type="term" value="F:protein-lysine-acetyltransferase activity"/>
    <property type="evidence" value="ECO:0007669"/>
    <property type="project" value="TreeGrafter"/>
</dbReference>
<evidence type="ECO:0000256" key="1">
    <source>
        <dbReference type="ARBA" id="ARBA00004123"/>
    </source>
</evidence>